<organism evidence="4 5">
    <name type="scientific">Meloidogyne enterolobii</name>
    <name type="common">Root-knot nematode worm</name>
    <name type="synonym">Meloidogyne mayaguensis</name>
    <dbReference type="NCBI Taxonomy" id="390850"/>
    <lineage>
        <taxon>Eukaryota</taxon>
        <taxon>Metazoa</taxon>
        <taxon>Ecdysozoa</taxon>
        <taxon>Nematoda</taxon>
        <taxon>Chromadorea</taxon>
        <taxon>Rhabditida</taxon>
        <taxon>Tylenchina</taxon>
        <taxon>Tylenchomorpha</taxon>
        <taxon>Tylenchoidea</taxon>
        <taxon>Meloidogynidae</taxon>
        <taxon>Meloidogyninae</taxon>
        <taxon>Meloidogyne</taxon>
    </lineage>
</organism>
<sequence length="273" mass="31543">MNILTYLLHLFLFFELNSHIKCVKNYYEILKVEKDASNEVIKEAYKKLIMKHHPGKNLNSPDDELSKDLNNAKDTLLDKEERAKHDRELNLQNLRLKRKRGNGAETSKKQHASEQGIPEFESFDFKIAVFNDKIVVHMDNQTLCTRELHIEGTIKNTVTINGNKIVIEKNKKSPQNLLKTSDVEIHLDGNYCFISKSNRKYNFEQVYEDVPSIKETIAKCQVTLQEIILGSTNYIEIYVQDEPTDLLNQPLILHLINKIHIGGKENLVMIVGN</sequence>
<accession>A0A6V7VUG9</accession>
<dbReference type="InterPro" id="IPR001623">
    <property type="entry name" value="DnaJ_domain"/>
</dbReference>
<evidence type="ECO:0000256" key="2">
    <source>
        <dbReference type="SAM" id="SignalP"/>
    </source>
</evidence>
<feature type="region of interest" description="Disordered" evidence="1">
    <location>
        <begin position="88"/>
        <end position="115"/>
    </location>
</feature>
<dbReference type="Gene3D" id="1.10.287.110">
    <property type="entry name" value="DnaJ domain"/>
    <property type="match status" value="1"/>
</dbReference>
<feature type="signal peptide" evidence="2">
    <location>
        <begin position="1"/>
        <end position="22"/>
    </location>
</feature>
<dbReference type="GO" id="GO:0030544">
    <property type="term" value="F:Hsp70 protein binding"/>
    <property type="evidence" value="ECO:0007669"/>
    <property type="project" value="TreeGrafter"/>
</dbReference>
<dbReference type="InterPro" id="IPR051100">
    <property type="entry name" value="DnaJ_subfamily_B/C"/>
</dbReference>
<dbReference type="OrthoDB" id="445556at2759"/>
<evidence type="ECO:0000256" key="1">
    <source>
        <dbReference type="SAM" id="MobiDB-lite"/>
    </source>
</evidence>
<dbReference type="SUPFAM" id="SSF46565">
    <property type="entry name" value="Chaperone J-domain"/>
    <property type="match status" value="1"/>
</dbReference>
<dbReference type="Pfam" id="PF00226">
    <property type="entry name" value="DnaJ"/>
    <property type="match status" value="1"/>
</dbReference>
<dbReference type="InterPro" id="IPR036869">
    <property type="entry name" value="J_dom_sf"/>
</dbReference>
<dbReference type="Proteomes" id="UP000580250">
    <property type="component" value="Unassembled WGS sequence"/>
</dbReference>
<feature type="domain" description="J" evidence="3">
    <location>
        <begin position="25"/>
        <end position="89"/>
    </location>
</feature>
<dbReference type="PRINTS" id="PR00625">
    <property type="entry name" value="JDOMAIN"/>
</dbReference>
<evidence type="ECO:0000313" key="5">
    <source>
        <dbReference type="Proteomes" id="UP000580250"/>
    </source>
</evidence>
<dbReference type="AlphaFoldDB" id="A0A6V7VUG9"/>
<dbReference type="GO" id="GO:0071218">
    <property type="term" value="P:cellular response to misfolded protein"/>
    <property type="evidence" value="ECO:0007669"/>
    <property type="project" value="TreeGrafter"/>
</dbReference>
<keyword evidence="2" id="KW-0732">Signal</keyword>
<gene>
    <name evidence="4" type="ORF">MENT_LOCUS30500</name>
</gene>
<dbReference type="GO" id="GO:0005789">
    <property type="term" value="C:endoplasmic reticulum membrane"/>
    <property type="evidence" value="ECO:0007669"/>
    <property type="project" value="TreeGrafter"/>
</dbReference>
<proteinExistence type="predicted"/>
<comment type="caution">
    <text evidence="4">The sequence shown here is derived from an EMBL/GenBank/DDBJ whole genome shotgun (WGS) entry which is preliminary data.</text>
</comment>
<reference evidence="4 5" key="1">
    <citation type="submission" date="2020-08" db="EMBL/GenBank/DDBJ databases">
        <authorList>
            <person name="Koutsovoulos G."/>
            <person name="Danchin GJ E."/>
        </authorList>
    </citation>
    <scope>NUCLEOTIDE SEQUENCE [LARGE SCALE GENOMIC DNA]</scope>
</reference>
<dbReference type="CDD" id="cd06257">
    <property type="entry name" value="DnaJ"/>
    <property type="match status" value="1"/>
</dbReference>
<dbReference type="PROSITE" id="PS50076">
    <property type="entry name" value="DNAJ_2"/>
    <property type="match status" value="1"/>
</dbReference>
<name>A0A6V7VUG9_MELEN</name>
<dbReference type="EMBL" id="CAJEWN010000322">
    <property type="protein sequence ID" value="CAD2178555.1"/>
    <property type="molecule type" value="Genomic_DNA"/>
</dbReference>
<dbReference type="SMART" id="SM00271">
    <property type="entry name" value="DnaJ"/>
    <property type="match status" value="1"/>
</dbReference>
<protein>
    <recommendedName>
        <fullName evidence="3">J domain-containing protein</fullName>
    </recommendedName>
</protein>
<dbReference type="PANTHER" id="PTHR43908">
    <property type="entry name" value="AT29763P-RELATED"/>
    <property type="match status" value="1"/>
</dbReference>
<dbReference type="PANTHER" id="PTHR43908:SF3">
    <property type="entry name" value="AT29763P-RELATED"/>
    <property type="match status" value="1"/>
</dbReference>
<evidence type="ECO:0000259" key="3">
    <source>
        <dbReference type="PROSITE" id="PS50076"/>
    </source>
</evidence>
<feature type="chain" id="PRO_5027742918" description="J domain-containing protein" evidence="2">
    <location>
        <begin position="23"/>
        <end position="273"/>
    </location>
</feature>
<evidence type="ECO:0000313" key="4">
    <source>
        <dbReference type="EMBL" id="CAD2178555.1"/>
    </source>
</evidence>